<dbReference type="KEGG" id="sroi:IAG44_41965"/>
<feature type="domain" description="Glucose/Sorbosone dehydrogenase" evidence="2">
    <location>
        <begin position="48"/>
        <end position="367"/>
    </location>
</feature>
<keyword evidence="4" id="KW-1185">Reference proteome</keyword>
<sequence length="378" mass="40014">MKLRTRNAAIVGSLCLVASLALTTASADAQDEQAAQVSLTTVATAASPIAGAAGPGGTLWIAERAGKVRVLKDGVLGAPVLDISDQTTTDVERGLLGIAFDKRFAHFYVSYTNLEGTSTIDEYAVRNGQIRPNTRRTVLTQTQPFANHNGGDIHFGPDGYLYIAFGDGGSGGDPQGNGQKLDTFLGKILRIDPRGARPYAVPRDNPFVRTPGAKGEIWAYGLRNPWRFSFDSANGDLLIGDVGQDAWEEVDWAPARDKGGENYGWNQMEGNHPYLGGTAPADHVPPVYEYDRSGAACSVTGGYVYRGEAIPALKGKYVFSDVCDSGLQALTMNNGQVTGVTDLGAGLGRGIASFAQDGKGELYVLDLLNGGILRIDPA</sequence>
<dbReference type="Gene3D" id="2.120.10.30">
    <property type="entry name" value="TolB, C-terminal domain"/>
    <property type="match status" value="1"/>
</dbReference>
<dbReference type="Pfam" id="PF07995">
    <property type="entry name" value="GSDH"/>
    <property type="match status" value="1"/>
</dbReference>
<protein>
    <submittedName>
        <fullName evidence="3">PQQ-dependent sugar dehydrogenase</fullName>
    </submittedName>
</protein>
<feature type="signal peptide" evidence="1">
    <location>
        <begin position="1"/>
        <end position="29"/>
    </location>
</feature>
<proteinExistence type="predicted"/>
<dbReference type="InterPro" id="IPR012938">
    <property type="entry name" value="Glc/Sorbosone_DH"/>
</dbReference>
<evidence type="ECO:0000256" key="1">
    <source>
        <dbReference type="SAM" id="SignalP"/>
    </source>
</evidence>
<dbReference type="RefSeq" id="WP_187752251.1">
    <property type="nucleotide sequence ID" value="NZ_CP060828.1"/>
</dbReference>
<reference evidence="3 4" key="1">
    <citation type="submission" date="2020-08" db="EMBL/GenBank/DDBJ databases">
        <title>A novel species.</title>
        <authorList>
            <person name="Gao J."/>
        </authorList>
    </citation>
    <scope>NUCLEOTIDE SEQUENCE [LARGE SCALE GENOMIC DNA]</scope>
    <source>
        <strain evidence="3 4">CRXT-G-22</strain>
    </source>
</reference>
<gene>
    <name evidence="3" type="ORF">IAG44_41965</name>
</gene>
<dbReference type="Proteomes" id="UP000516052">
    <property type="component" value="Chromosome"/>
</dbReference>
<dbReference type="PANTHER" id="PTHR19328">
    <property type="entry name" value="HEDGEHOG-INTERACTING PROTEIN"/>
    <property type="match status" value="1"/>
</dbReference>
<dbReference type="PANTHER" id="PTHR19328:SF75">
    <property type="entry name" value="ALDOSE SUGAR DEHYDROGENASE YLII"/>
    <property type="match status" value="1"/>
</dbReference>
<evidence type="ECO:0000259" key="2">
    <source>
        <dbReference type="Pfam" id="PF07995"/>
    </source>
</evidence>
<dbReference type="AlphaFoldDB" id="A0A7H0IRB4"/>
<dbReference type="EMBL" id="CP060828">
    <property type="protein sequence ID" value="QNP75330.1"/>
    <property type="molecule type" value="Genomic_DNA"/>
</dbReference>
<accession>A0A7H0IRB4</accession>
<evidence type="ECO:0000313" key="3">
    <source>
        <dbReference type="EMBL" id="QNP75330.1"/>
    </source>
</evidence>
<evidence type="ECO:0000313" key="4">
    <source>
        <dbReference type="Proteomes" id="UP000516052"/>
    </source>
</evidence>
<dbReference type="InterPro" id="IPR011041">
    <property type="entry name" value="Quinoprot_gluc/sorb_DH_b-prop"/>
</dbReference>
<feature type="chain" id="PRO_5039298258" evidence="1">
    <location>
        <begin position="30"/>
        <end position="378"/>
    </location>
</feature>
<organism evidence="3 4">
    <name type="scientific">Streptomyces roseirectus</name>
    <dbReference type="NCBI Taxonomy" id="2768066"/>
    <lineage>
        <taxon>Bacteria</taxon>
        <taxon>Bacillati</taxon>
        <taxon>Actinomycetota</taxon>
        <taxon>Actinomycetes</taxon>
        <taxon>Kitasatosporales</taxon>
        <taxon>Streptomycetaceae</taxon>
        <taxon>Streptomyces</taxon>
    </lineage>
</organism>
<keyword evidence="1" id="KW-0732">Signal</keyword>
<name>A0A7H0IRB4_9ACTN</name>
<dbReference type="InterPro" id="IPR011042">
    <property type="entry name" value="6-blade_b-propeller_TolB-like"/>
</dbReference>
<dbReference type="SUPFAM" id="SSF50952">
    <property type="entry name" value="Soluble quinoprotein glucose dehydrogenase"/>
    <property type="match status" value="1"/>
</dbReference>